<keyword evidence="3" id="KW-1185">Reference proteome</keyword>
<dbReference type="Proteomes" id="UP000325003">
    <property type="component" value="Unassembled WGS sequence"/>
</dbReference>
<evidence type="ECO:0000313" key="3">
    <source>
        <dbReference type="Proteomes" id="UP000325003"/>
    </source>
</evidence>
<accession>A0A5B1LI44</accession>
<dbReference type="EMBL" id="VUJV01000003">
    <property type="protein sequence ID" value="KAA1419470.1"/>
    <property type="molecule type" value="Genomic_DNA"/>
</dbReference>
<protein>
    <submittedName>
        <fullName evidence="2">Uncharacterized protein</fullName>
    </submittedName>
</protein>
<sequence length="126" mass="13059">MKVRSARSAVLGIAVVVALATGGMAYGSSAADERSRDDQSTATAKVWKAAPPGTERLTGTATMVGKQGVRPSRTISKGSTAEKRPPVTRGPAHTAKARDVDKSDRGKKNAPVTKDGGKKHPRVQPG</sequence>
<evidence type="ECO:0000256" key="1">
    <source>
        <dbReference type="SAM" id="MobiDB-lite"/>
    </source>
</evidence>
<feature type="region of interest" description="Disordered" evidence="1">
    <location>
        <begin position="27"/>
        <end position="126"/>
    </location>
</feature>
<feature type="compositionally biased region" description="Basic residues" evidence="1">
    <location>
        <begin position="117"/>
        <end position="126"/>
    </location>
</feature>
<feature type="compositionally biased region" description="Basic and acidic residues" evidence="1">
    <location>
        <begin position="96"/>
        <end position="107"/>
    </location>
</feature>
<name>A0A5B1LI44_9ACTN</name>
<reference evidence="2 3" key="1">
    <citation type="submission" date="2019-09" db="EMBL/GenBank/DDBJ databases">
        <title>Nocardioides panacisoli sp. nov., isolated from the soil of a ginseng field.</title>
        <authorList>
            <person name="Cho C."/>
        </authorList>
    </citation>
    <scope>NUCLEOTIDE SEQUENCE [LARGE SCALE GENOMIC DNA]</scope>
    <source>
        <strain evidence="2 3">BN130099</strain>
    </source>
</reference>
<gene>
    <name evidence="2" type="ORF">F0U44_13655</name>
</gene>
<comment type="caution">
    <text evidence="2">The sequence shown here is derived from an EMBL/GenBank/DDBJ whole genome shotgun (WGS) entry which is preliminary data.</text>
</comment>
<reference evidence="2 3" key="2">
    <citation type="submission" date="2019-09" db="EMBL/GenBank/DDBJ databases">
        <authorList>
            <person name="Jin C."/>
        </authorList>
    </citation>
    <scope>NUCLEOTIDE SEQUENCE [LARGE SCALE GENOMIC DNA]</scope>
    <source>
        <strain evidence="2 3">BN130099</strain>
    </source>
</reference>
<dbReference type="RefSeq" id="WP_149728804.1">
    <property type="nucleotide sequence ID" value="NZ_VUJV01000003.1"/>
</dbReference>
<evidence type="ECO:0000313" key="2">
    <source>
        <dbReference type="EMBL" id="KAA1419470.1"/>
    </source>
</evidence>
<dbReference type="AlphaFoldDB" id="A0A5B1LI44"/>
<proteinExistence type="predicted"/>
<organism evidence="2 3">
    <name type="scientific">Nocardioides humilatus</name>
    <dbReference type="NCBI Taxonomy" id="2607660"/>
    <lineage>
        <taxon>Bacteria</taxon>
        <taxon>Bacillati</taxon>
        <taxon>Actinomycetota</taxon>
        <taxon>Actinomycetes</taxon>
        <taxon>Propionibacteriales</taxon>
        <taxon>Nocardioidaceae</taxon>
        <taxon>Nocardioides</taxon>
    </lineage>
</organism>